<keyword evidence="2" id="KW-0812">Transmembrane</keyword>
<feature type="domain" description="LysM" evidence="3">
    <location>
        <begin position="114"/>
        <end position="163"/>
    </location>
</feature>
<feature type="compositionally biased region" description="Polar residues" evidence="1">
    <location>
        <begin position="65"/>
        <end position="81"/>
    </location>
</feature>
<dbReference type="RefSeq" id="WP_212570988.1">
    <property type="nucleotide sequence ID" value="NZ_CP073084.1"/>
</dbReference>
<dbReference type="PROSITE" id="PS51782">
    <property type="entry name" value="LYSM"/>
    <property type="match status" value="1"/>
</dbReference>
<protein>
    <submittedName>
        <fullName evidence="4">LysM peptidoglycan-binding domain-containing protein</fullName>
    </submittedName>
</protein>
<reference evidence="4 5" key="1">
    <citation type="submission" date="2021-04" db="EMBL/GenBank/DDBJ databases">
        <title>Complete genome sequence of a novel Streptococcus species.</title>
        <authorList>
            <person name="Teng J.L.L."/>
        </authorList>
    </citation>
    <scope>NUCLEOTIDE SEQUENCE [LARGE SCALE GENOMIC DNA]</scope>
    <source>
        <strain evidence="4 5">HKU75</strain>
    </source>
</reference>
<evidence type="ECO:0000313" key="4">
    <source>
        <dbReference type="EMBL" id="QUE54396.1"/>
    </source>
</evidence>
<dbReference type="CDD" id="cd00118">
    <property type="entry name" value="LysM"/>
    <property type="match status" value="1"/>
</dbReference>
<evidence type="ECO:0000256" key="1">
    <source>
        <dbReference type="SAM" id="MobiDB-lite"/>
    </source>
</evidence>
<evidence type="ECO:0000313" key="5">
    <source>
        <dbReference type="Proteomes" id="UP000677616"/>
    </source>
</evidence>
<evidence type="ECO:0000256" key="2">
    <source>
        <dbReference type="SAM" id="Phobius"/>
    </source>
</evidence>
<dbReference type="NCBIfam" id="NF042931">
    <property type="entry name" value="SAG1386_EF1546"/>
    <property type="match status" value="1"/>
</dbReference>
<feature type="compositionally biased region" description="Basic and acidic residues" evidence="1">
    <location>
        <begin position="14"/>
        <end position="26"/>
    </location>
</feature>
<dbReference type="InterPro" id="IPR018392">
    <property type="entry name" value="LysM"/>
</dbReference>
<keyword evidence="5" id="KW-1185">Reference proteome</keyword>
<feature type="transmembrane region" description="Helical" evidence="2">
    <location>
        <begin position="37"/>
        <end position="59"/>
    </location>
</feature>
<keyword evidence="2" id="KW-0472">Membrane</keyword>
<name>A0ABX7YLD1_9STRE</name>
<proteinExistence type="predicted"/>
<gene>
    <name evidence="4" type="ORF">INT76_00410</name>
</gene>
<feature type="region of interest" description="Disordered" evidence="1">
    <location>
        <begin position="1"/>
        <end position="26"/>
    </location>
</feature>
<accession>A0ABX7YLD1</accession>
<evidence type="ECO:0000259" key="3">
    <source>
        <dbReference type="PROSITE" id="PS51782"/>
    </source>
</evidence>
<sequence length="164" mass="17590">MTQEPWNEEIYQEAEEKSETETSRKSRKLKGDIHTRIFTVLAVIFLIIVLVITIIALYLSNGGSTTNSSQEFHNPSASTTEVVEGSSAAEATTEVSSADETTTSSSLTEATDGSTLVVQEGEGEASIAARAGISIAELERLNPEKMTGPGGTWWANPGDVVRIR</sequence>
<organism evidence="4 5">
    <name type="scientific">Streptococcus oriscaviae</name>
    <dbReference type="NCBI Taxonomy" id="2781599"/>
    <lineage>
        <taxon>Bacteria</taxon>
        <taxon>Bacillati</taxon>
        <taxon>Bacillota</taxon>
        <taxon>Bacilli</taxon>
        <taxon>Lactobacillales</taxon>
        <taxon>Streptococcaceae</taxon>
        <taxon>Streptococcus</taxon>
    </lineage>
</organism>
<keyword evidence="2" id="KW-1133">Transmembrane helix</keyword>
<dbReference type="Proteomes" id="UP000677616">
    <property type="component" value="Chromosome"/>
</dbReference>
<feature type="compositionally biased region" description="Acidic residues" evidence="1">
    <location>
        <begin position="1"/>
        <end position="13"/>
    </location>
</feature>
<feature type="region of interest" description="Disordered" evidence="1">
    <location>
        <begin position="65"/>
        <end position="112"/>
    </location>
</feature>
<feature type="compositionally biased region" description="Low complexity" evidence="1">
    <location>
        <begin position="84"/>
        <end position="111"/>
    </location>
</feature>
<dbReference type="EMBL" id="CP073084">
    <property type="protein sequence ID" value="QUE54396.1"/>
    <property type="molecule type" value="Genomic_DNA"/>
</dbReference>
<dbReference type="InterPro" id="IPR049981">
    <property type="entry name" value="SPy_0802-like"/>
</dbReference>